<sequence length="135" mass="14641">MTKTFGMGIAFVVGIGVGVICQWLSSYGEIEPVTGNNLPLEKVLNYANVQISDDNYACEGKRARTVGAVVASLVEFNARHSRNMLSLGCSEGICTLSYTDCKPSQIHECSSRILKFHTDTAGKIDRSTFSCIDLP</sequence>
<organism evidence="2 3">
    <name type="scientific">Shewanella submarina</name>
    <dbReference type="NCBI Taxonomy" id="2016376"/>
    <lineage>
        <taxon>Bacteria</taxon>
        <taxon>Pseudomonadati</taxon>
        <taxon>Pseudomonadota</taxon>
        <taxon>Gammaproteobacteria</taxon>
        <taxon>Alteromonadales</taxon>
        <taxon>Shewanellaceae</taxon>
        <taxon>Shewanella</taxon>
    </lineage>
</organism>
<keyword evidence="1" id="KW-0812">Transmembrane</keyword>
<keyword evidence="1" id="KW-0472">Membrane</keyword>
<dbReference type="RefSeq" id="WP_248934340.1">
    <property type="nucleotide sequence ID" value="NZ_JAKILF010000001.1"/>
</dbReference>
<proteinExistence type="predicted"/>
<evidence type="ECO:0000313" key="3">
    <source>
        <dbReference type="Proteomes" id="UP001595621"/>
    </source>
</evidence>
<comment type="caution">
    <text evidence="2">The sequence shown here is derived from an EMBL/GenBank/DDBJ whole genome shotgun (WGS) entry which is preliminary data.</text>
</comment>
<feature type="transmembrane region" description="Helical" evidence="1">
    <location>
        <begin position="7"/>
        <end position="25"/>
    </location>
</feature>
<gene>
    <name evidence="2" type="ORF">ACFOE0_20015</name>
</gene>
<reference evidence="3" key="1">
    <citation type="journal article" date="2019" name="Int. J. Syst. Evol. Microbiol.">
        <title>The Global Catalogue of Microorganisms (GCM) 10K type strain sequencing project: providing services to taxonomists for standard genome sequencing and annotation.</title>
        <authorList>
            <consortium name="The Broad Institute Genomics Platform"/>
            <consortium name="The Broad Institute Genome Sequencing Center for Infectious Disease"/>
            <person name="Wu L."/>
            <person name="Ma J."/>
        </authorList>
    </citation>
    <scope>NUCLEOTIDE SEQUENCE [LARGE SCALE GENOMIC DNA]</scope>
    <source>
        <strain evidence="3">KCTC 52277</strain>
    </source>
</reference>
<protein>
    <submittedName>
        <fullName evidence="2">Uncharacterized protein</fullName>
    </submittedName>
</protein>
<dbReference type="EMBL" id="JBHRTD010000018">
    <property type="protein sequence ID" value="MFC3140448.1"/>
    <property type="molecule type" value="Genomic_DNA"/>
</dbReference>
<evidence type="ECO:0000313" key="2">
    <source>
        <dbReference type="EMBL" id="MFC3140448.1"/>
    </source>
</evidence>
<keyword evidence="3" id="KW-1185">Reference proteome</keyword>
<dbReference type="Proteomes" id="UP001595621">
    <property type="component" value="Unassembled WGS sequence"/>
</dbReference>
<evidence type="ECO:0000256" key="1">
    <source>
        <dbReference type="SAM" id="Phobius"/>
    </source>
</evidence>
<name>A0ABV7GFY0_9GAMM</name>
<accession>A0ABV7GFY0</accession>
<keyword evidence="1" id="KW-1133">Transmembrane helix</keyword>